<dbReference type="Pfam" id="PF01575">
    <property type="entry name" value="MaoC_dehydratas"/>
    <property type="match status" value="1"/>
</dbReference>
<dbReference type="AlphaFoldDB" id="V4A9L5"/>
<dbReference type="Pfam" id="PF00106">
    <property type="entry name" value="adh_short"/>
    <property type="match status" value="1"/>
</dbReference>
<gene>
    <name evidence="12" type="ORF">LOTGIDRAFT_157973</name>
</gene>
<dbReference type="Gene3D" id="3.10.129.10">
    <property type="entry name" value="Hotdog Thioesterase"/>
    <property type="match status" value="1"/>
</dbReference>
<name>V4A9L5_LOTGI</name>
<dbReference type="Gene3D" id="3.30.1050.10">
    <property type="entry name" value="SCP2 sterol-binding domain"/>
    <property type="match status" value="1"/>
</dbReference>
<dbReference type="FunFam" id="3.40.50.720:FF:000185">
    <property type="entry name" value="peroxisomal multifunctional enzyme type 2"/>
    <property type="match status" value="1"/>
</dbReference>
<keyword evidence="6" id="KW-0443">Lipid metabolism</keyword>
<comment type="similarity">
    <text evidence="3">Belongs to the short-chain dehydrogenases/reductases (SDR) family.</text>
</comment>
<evidence type="ECO:0000256" key="6">
    <source>
        <dbReference type="ARBA" id="ARBA00023098"/>
    </source>
</evidence>
<dbReference type="FunFam" id="1.10.287.4290:FF:000001">
    <property type="entry name" value="Peroxisomal multifunctional enzyme type 2"/>
    <property type="match status" value="1"/>
</dbReference>
<dbReference type="OMA" id="GKTRWQR"/>
<reference evidence="12 13" key="1">
    <citation type="journal article" date="2013" name="Nature">
        <title>Insights into bilaterian evolution from three spiralian genomes.</title>
        <authorList>
            <person name="Simakov O."/>
            <person name="Marletaz F."/>
            <person name="Cho S.J."/>
            <person name="Edsinger-Gonzales E."/>
            <person name="Havlak P."/>
            <person name="Hellsten U."/>
            <person name="Kuo D.H."/>
            <person name="Larsson T."/>
            <person name="Lv J."/>
            <person name="Arendt D."/>
            <person name="Savage R."/>
            <person name="Osoegawa K."/>
            <person name="de Jong P."/>
            <person name="Grimwood J."/>
            <person name="Chapman J.A."/>
            <person name="Shapiro H."/>
            <person name="Aerts A."/>
            <person name="Otillar R.P."/>
            <person name="Terry A.Y."/>
            <person name="Boore J.L."/>
            <person name="Grigoriev I.V."/>
            <person name="Lindberg D.R."/>
            <person name="Seaver E.C."/>
            <person name="Weisblat D.A."/>
            <person name="Putnam N.H."/>
            <person name="Rokhsar D.S."/>
        </authorList>
    </citation>
    <scope>NUCLEOTIDE SEQUENCE [LARGE SCALE GENOMIC DNA]</scope>
</reference>
<dbReference type="STRING" id="225164.V4A9L5"/>
<evidence type="ECO:0000256" key="7">
    <source>
        <dbReference type="ARBA" id="ARBA00023140"/>
    </source>
</evidence>
<dbReference type="GeneID" id="20237572"/>
<accession>V4A9L5</accession>
<dbReference type="GO" id="GO:0018812">
    <property type="term" value="F:3-hydroxyacyl-CoA dehydratase activity"/>
    <property type="evidence" value="ECO:0007669"/>
    <property type="project" value="UniProtKB-ARBA"/>
</dbReference>
<dbReference type="InterPro" id="IPR036291">
    <property type="entry name" value="NAD(P)-bd_dom_sf"/>
</dbReference>
<dbReference type="PRINTS" id="PR00081">
    <property type="entry name" value="GDHRDH"/>
</dbReference>
<organism evidence="12 13">
    <name type="scientific">Lottia gigantea</name>
    <name type="common">Giant owl limpet</name>
    <dbReference type="NCBI Taxonomy" id="225164"/>
    <lineage>
        <taxon>Eukaryota</taxon>
        <taxon>Metazoa</taxon>
        <taxon>Spiralia</taxon>
        <taxon>Lophotrochozoa</taxon>
        <taxon>Mollusca</taxon>
        <taxon>Gastropoda</taxon>
        <taxon>Patellogastropoda</taxon>
        <taxon>Lottioidea</taxon>
        <taxon>Lottiidae</taxon>
        <taxon>Lottia</taxon>
    </lineage>
</organism>
<dbReference type="UniPathway" id="UPA00659"/>
<dbReference type="InterPro" id="IPR054357">
    <property type="entry name" value="MFE-2_N"/>
</dbReference>
<evidence type="ECO:0000256" key="4">
    <source>
        <dbReference type="ARBA" id="ARBA00022832"/>
    </source>
</evidence>
<dbReference type="Gene3D" id="1.10.287.4290">
    <property type="match status" value="1"/>
</dbReference>
<evidence type="ECO:0000259" key="11">
    <source>
        <dbReference type="SMART" id="SM00822"/>
    </source>
</evidence>
<dbReference type="KEGG" id="lgi:LOTGIDRAFT_157973"/>
<dbReference type="OrthoDB" id="3592703at2759"/>
<dbReference type="PRINTS" id="PR00080">
    <property type="entry name" value="SDRFAMILY"/>
</dbReference>
<dbReference type="InterPro" id="IPR002347">
    <property type="entry name" value="SDR_fam"/>
</dbReference>
<dbReference type="InterPro" id="IPR029069">
    <property type="entry name" value="HotDog_dom_sf"/>
</dbReference>
<evidence type="ECO:0000313" key="12">
    <source>
        <dbReference type="EMBL" id="ESP00684.1"/>
    </source>
</evidence>
<dbReference type="InterPro" id="IPR002539">
    <property type="entry name" value="MaoC-like_dom"/>
</dbReference>
<dbReference type="RefSeq" id="XP_009048803.1">
    <property type="nucleotide sequence ID" value="XM_009050555.1"/>
</dbReference>
<evidence type="ECO:0000313" key="13">
    <source>
        <dbReference type="Proteomes" id="UP000030746"/>
    </source>
</evidence>
<dbReference type="Pfam" id="PF22622">
    <property type="entry name" value="MFE-2_hydrat-2_N"/>
    <property type="match status" value="1"/>
</dbReference>
<dbReference type="CTD" id="20237572"/>
<keyword evidence="9" id="KW-0456">Lyase</keyword>
<dbReference type="FunFam" id="3.10.129.10:FF:000013">
    <property type="entry name" value="Peroxisomal multifunctional enzyme type 2"/>
    <property type="match status" value="1"/>
</dbReference>
<keyword evidence="7" id="KW-0576">Peroxisome</keyword>
<dbReference type="GO" id="GO:0016853">
    <property type="term" value="F:isomerase activity"/>
    <property type="evidence" value="ECO:0007669"/>
    <property type="project" value="UniProtKB-KW"/>
</dbReference>
<dbReference type="CDD" id="cd05353">
    <property type="entry name" value="hydroxyacyl-CoA-like_DH_SDR_c-like"/>
    <property type="match status" value="1"/>
</dbReference>
<dbReference type="PROSITE" id="PS00061">
    <property type="entry name" value="ADH_SHORT"/>
    <property type="match status" value="1"/>
</dbReference>
<dbReference type="HOGENOM" id="CLU_010194_18_4_1"/>
<dbReference type="InterPro" id="IPR020904">
    <property type="entry name" value="Sc_DH/Rdtase_CS"/>
</dbReference>
<comment type="pathway">
    <text evidence="2">Lipid metabolism; fatty acid beta-oxidation.</text>
</comment>
<proteinExistence type="inferred from homology"/>
<comment type="subcellular location">
    <subcellularLocation>
        <location evidence="1">Peroxisome</location>
    </subcellularLocation>
</comment>
<dbReference type="SMART" id="SM00822">
    <property type="entry name" value="PKS_KR"/>
    <property type="match status" value="1"/>
</dbReference>
<dbReference type="SUPFAM" id="SSF55718">
    <property type="entry name" value="SCP-like"/>
    <property type="match status" value="1"/>
</dbReference>
<protein>
    <recommendedName>
        <fullName evidence="10">Peroxisomal multifunctional enzyme type 2</fullName>
    </recommendedName>
</protein>
<dbReference type="InterPro" id="IPR057326">
    <property type="entry name" value="KR_dom"/>
</dbReference>
<keyword evidence="5" id="KW-0560">Oxidoreductase</keyword>
<dbReference type="GO" id="GO:0006635">
    <property type="term" value="P:fatty acid beta-oxidation"/>
    <property type="evidence" value="ECO:0007669"/>
    <property type="project" value="UniProtKB-UniPathway"/>
</dbReference>
<dbReference type="PANTHER" id="PTHR45024">
    <property type="entry name" value="DEHYDROGENASES, SHORT CHAIN"/>
    <property type="match status" value="1"/>
</dbReference>
<dbReference type="PANTHER" id="PTHR45024:SF2">
    <property type="entry name" value="SCP2 DOMAIN-CONTAINING PROTEIN"/>
    <property type="match status" value="1"/>
</dbReference>
<dbReference type="GO" id="GO:0016491">
    <property type="term" value="F:oxidoreductase activity"/>
    <property type="evidence" value="ECO:0007669"/>
    <property type="project" value="UniProtKB-KW"/>
</dbReference>
<dbReference type="CDD" id="cd03448">
    <property type="entry name" value="HDE_HSD"/>
    <property type="match status" value="1"/>
</dbReference>
<evidence type="ECO:0000256" key="5">
    <source>
        <dbReference type="ARBA" id="ARBA00023002"/>
    </source>
</evidence>
<feature type="domain" description="Ketoreductase" evidence="11">
    <location>
        <begin position="10"/>
        <end position="183"/>
    </location>
</feature>
<keyword evidence="4" id="KW-0276">Fatty acid metabolism</keyword>
<sequence>MAAPIRFDGKVVLVTGAGGGLGKEYALAFADRGASVVVNDLGGSMAGEGKGSRAADLVVNEIKRRGGKAVANYDSVEDGEKVVQTALDNYGRIDVVVNNAGILRDKSFARTSDVDWDLIHRVHLRGSFMVSRAAWPHMKKQKYGRIIMTASAAGIYGNFGQANYSAAKLGLLGLSNTLSIEGKKSNIYCNTIAPIAGSRLTETVMPPEMVAALKPEYVAPLVLYLCNEESSENGALFEVGAGWIGKLRWQRTDGAIVRQKNQAMTPEQVRENWEKITDFNHHHYPTSIQDSTSFSLNIIDQIEAGSQESSSGSSVASYSGGMNAQLAKSHTAKPAEFTYTPKDAILYALGVGMSTKEEDYLKFLYEGADDFSVLPSYIVIPTNACLTESLVAGVPGVDAPLVNVLHGEQYCEVYQPFQPSATLTSKCRVLDILDKGSNAVVLYDVDTYNEKQEKVAYCQFAIFVVGKGNFGGVRTCEGIKKPVDTPKRSPDSTIREKTSIDQAALYRLSGDTNPLHIDPSFAAMAGFKTPILHGLCSFGYGVRHVLKQYANNDVSLFKAVKARFSKPVLPGQTLQTDMWKDGSRIYFQTKVVDNGNICISGAYVDLKDNVTASKPVSSNTSSTVKSNSMFEQMIQQLPNRKGLAAKINAVFVFNILQNGKQAVQWTVDMKSSKEGAIYTGEPKASKADCTVTVEDDNLMDIVSGKLAAPQAFMSGKLKVKGNIMLAQKLGQLFQEQSKL</sequence>
<dbReference type="InterPro" id="IPR051687">
    <property type="entry name" value="Peroxisomal_Beta-Oxidation"/>
</dbReference>
<evidence type="ECO:0000256" key="2">
    <source>
        <dbReference type="ARBA" id="ARBA00005005"/>
    </source>
</evidence>
<dbReference type="SUPFAM" id="SSF54637">
    <property type="entry name" value="Thioesterase/thiol ester dehydrase-isomerase"/>
    <property type="match status" value="2"/>
</dbReference>
<dbReference type="GO" id="GO:0005777">
    <property type="term" value="C:peroxisome"/>
    <property type="evidence" value="ECO:0007669"/>
    <property type="project" value="UniProtKB-SubCell"/>
</dbReference>
<evidence type="ECO:0000256" key="10">
    <source>
        <dbReference type="ARBA" id="ARBA00073497"/>
    </source>
</evidence>
<evidence type="ECO:0000256" key="3">
    <source>
        <dbReference type="ARBA" id="ARBA00006484"/>
    </source>
</evidence>
<keyword evidence="13" id="KW-1185">Reference proteome</keyword>
<dbReference type="EMBL" id="KB200701">
    <property type="protein sequence ID" value="ESP00684.1"/>
    <property type="molecule type" value="Genomic_DNA"/>
</dbReference>
<keyword evidence="8" id="KW-0413">Isomerase</keyword>
<dbReference type="Pfam" id="PF02036">
    <property type="entry name" value="SCP2"/>
    <property type="match status" value="1"/>
</dbReference>
<evidence type="ECO:0000256" key="8">
    <source>
        <dbReference type="ARBA" id="ARBA00023235"/>
    </source>
</evidence>
<dbReference type="Gene3D" id="3.40.50.720">
    <property type="entry name" value="NAD(P)-binding Rossmann-like Domain"/>
    <property type="match status" value="1"/>
</dbReference>
<dbReference type="InterPro" id="IPR036527">
    <property type="entry name" value="SCP2_sterol-bd_dom_sf"/>
</dbReference>
<dbReference type="Proteomes" id="UP000030746">
    <property type="component" value="Unassembled WGS sequence"/>
</dbReference>
<dbReference type="InterPro" id="IPR003033">
    <property type="entry name" value="SCP2_sterol-bd_dom"/>
</dbReference>
<evidence type="ECO:0000256" key="9">
    <source>
        <dbReference type="ARBA" id="ARBA00023239"/>
    </source>
</evidence>
<dbReference type="SUPFAM" id="SSF51735">
    <property type="entry name" value="NAD(P)-binding Rossmann-fold domains"/>
    <property type="match status" value="1"/>
</dbReference>
<evidence type="ECO:0000256" key="1">
    <source>
        <dbReference type="ARBA" id="ARBA00004275"/>
    </source>
</evidence>